<dbReference type="InterPro" id="IPR023214">
    <property type="entry name" value="HAD_sf"/>
</dbReference>
<comment type="cofactor">
    <cofactor evidence="1">
        <name>Mg(2+)</name>
        <dbReference type="ChEBI" id="CHEBI:18420"/>
    </cofactor>
</comment>
<keyword evidence="4" id="KW-0479">Metal-binding</keyword>
<comment type="subunit">
    <text evidence="3">Homotetramer.</text>
</comment>
<dbReference type="SUPFAM" id="SSF56784">
    <property type="entry name" value="HAD-like"/>
    <property type="match status" value="1"/>
</dbReference>
<proteinExistence type="inferred from homology"/>
<evidence type="ECO:0000256" key="3">
    <source>
        <dbReference type="ARBA" id="ARBA00011881"/>
    </source>
</evidence>
<dbReference type="Gene3D" id="3.40.50.1000">
    <property type="entry name" value="HAD superfamily/HAD-like"/>
    <property type="match status" value="1"/>
</dbReference>
<evidence type="ECO:0000256" key="4">
    <source>
        <dbReference type="ARBA" id="ARBA00022723"/>
    </source>
</evidence>
<dbReference type="PIRSF" id="PIRSF006118">
    <property type="entry name" value="KDO8-P_Ptase"/>
    <property type="match status" value="1"/>
</dbReference>
<dbReference type="InterPro" id="IPR050793">
    <property type="entry name" value="CMP-NeuNAc_synthase"/>
</dbReference>
<evidence type="ECO:0000256" key="1">
    <source>
        <dbReference type="ARBA" id="ARBA00001946"/>
    </source>
</evidence>
<protein>
    <submittedName>
        <fullName evidence="7">3-deoxy-D-manno-octulosonate 8-phosphate phosphatase</fullName>
    </submittedName>
</protein>
<evidence type="ECO:0000313" key="7">
    <source>
        <dbReference type="EMBL" id="MCD2421638.1"/>
    </source>
</evidence>
<dbReference type="SFLD" id="SFLDS00003">
    <property type="entry name" value="Haloacid_Dehalogenase"/>
    <property type="match status" value="1"/>
</dbReference>
<dbReference type="RefSeq" id="WP_231002543.1">
    <property type="nucleotide sequence ID" value="NZ_JAJNEC010000003.1"/>
</dbReference>
<dbReference type="InterPro" id="IPR036412">
    <property type="entry name" value="HAD-like_sf"/>
</dbReference>
<comment type="caution">
    <text evidence="7">The sequence shown here is derived from an EMBL/GenBank/DDBJ whole genome shotgun (WGS) entry which is preliminary data.</text>
</comment>
<sequence length="173" mass="19048">MNLLQRFQRIKVFVFDVDGVLTNGDLLVLESGEMARVMYVKDGYALQLAIKQGYAVLVVSGSAPSAVLGRLNKLGIREVHFAIKDKQAFIRQWMEERQVAPETVLFMGDDIPDLPVFDLVGLSACPADAVSEILHKAIFVSGYPGGRGCVREVIEKVLRSNDHWGNDAQVAST</sequence>
<keyword evidence="5" id="KW-0378">Hydrolase</keyword>
<dbReference type="SFLD" id="SFLDG01138">
    <property type="entry name" value="C1.6.2:_Deoxy-d-mannose-octulo"/>
    <property type="match status" value="1"/>
</dbReference>
<dbReference type="PANTHER" id="PTHR21485:SF3">
    <property type="entry name" value="N-ACYLNEURAMINATE CYTIDYLYLTRANSFERASE"/>
    <property type="match status" value="1"/>
</dbReference>
<evidence type="ECO:0000256" key="6">
    <source>
        <dbReference type="ARBA" id="ARBA00022842"/>
    </source>
</evidence>
<evidence type="ECO:0000313" key="8">
    <source>
        <dbReference type="Proteomes" id="UP001199816"/>
    </source>
</evidence>
<dbReference type="EMBL" id="JAJNEC010000003">
    <property type="protein sequence ID" value="MCD2421638.1"/>
    <property type="molecule type" value="Genomic_DNA"/>
</dbReference>
<dbReference type="SFLD" id="SFLDG01136">
    <property type="entry name" value="C1.6:_Phosphoserine_Phosphatas"/>
    <property type="match status" value="1"/>
</dbReference>
<organism evidence="7 8">
    <name type="scientific">Niabella pedocola</name>
    <dbReference type="NCBI Taxonomy" id="1752077"/>
    <lineage>
        <taxon>Bacteria</taxon>
        <taxon>Pseudomonadati</taxon>
        <taxon>Bacteroidota</taxon>
        <taxon>Chitinophagia</taxon>
        <taxon>Chitinophagales</taxon>
        <taxon>Chitinophagaceae</taxon>
        <taxon>Niabella</taxon>
    </lineage>
</organism>
<dbReference type="InterPro" id="IPR010023">
    <property type="entry name" value="KdsC_fam"/>
</dbReference>
<reference evidence="7 8" key="1">
    <citation type="submission" date="2021-11" db="EMBL/GenBank/DDBJ databases">
        <title>Genomic of Niabella pedocola.</title>
        <authorList>
            <person name="Wu T."/>
        </authorList>
    </citation>
    <scope>NUCLEOTIDE SEQUENCE [LARGE SCALE GENOMIC DNA]</scope>
    <source>
        <strain evidence="7 8">JCM 31011</strain>
    </source>
</reference>
<evidence type="ECO:0000256" key="2">
    <source>
        <dbReference type="ARBA" id="ARBA00005893"/>
    </source>
</evidence>
<keyword evidence="8" id="KW-1185">Reference proteome</keyword>
<name>A0ABS8PKK9_9BACT</name>
<dbReference type="Proteomes" id="UP001199816">
    <property type="component" value="Unassembled WGS sequence"/>
</dbReference>
<dbReference type="NCBIfam" id="TIGR01670">
    <property type="entry name" value="KdsC-phosphatas"/>
    <property type="match status" value="1"/>
</dbReference>
<accession>A0ABS8PKK9</accession>
<evidence type="ECO:0000256" key="5">
    <source>
        <dbReference type="ARBA" id="ARBA00022801"/>
    </source>
</evidence>
<keyword evidence="6" id="KW-0460">Magnesium</keyword>
<gene>
    <name evidence="7" type="ORF">LQ567_02620</name>
</gene>
<comment type="similarity">
    <text evidence="2">Belongs to the KdsC family.</text>
</comment>
<dbReference type="PANTHER" id="PTHR21485">
    <property type="entry name" value="HAD SUPERFAMILY MEMBERS CMAS AND KDSC"/>
    <property type="match status" value="1"/>
</dbReference>